<accession>A0A8J5MUE6</accession>
<dbReference type="SUPFAM" id="SSF51735">
    <property type="entry name" value="NAD(P)-binding Rossmann-fold domains"/>
    <property type="match status" value="1"/>
</dbReference>
<dbReference type="InterPro" id="IPR057326">
    <property type="entry name" value="KR_dom"/>
</dbReference>
<reference evidence="4" key="1">
    <citation type="journal article" date="2021" name="Sci. Adv.">
        <title>The American lobster genome reveals insights on longevity, neural, and immune adaptations.</title>
        <authorList>
            <person name="Polinski J.M."/>
            <person name="Zimin A.V."/>
            <person name="Clark K.F."/>
            <person name="Kohn A.B."/>
            <person name="Sadowski N."/>
            <person name="Timp W."/>
            <person name="Ptitsyn A."/>
            <person name="Khanna P."/>
            <person name="Romanova D.Y."/>
            <person name="Williams P."/>
            <person name="Greenwood S.J."/>
            <person name="Moroz L.L."/>
            <person name="Walt D.R."/>
            <person name="Bodnar A.G."/>
        </authorList>
    </citation>
    <scope>NUCLEOTIDE SEQUENCE</scope>
    <source>
        <strain evidence="4">GMGI-L3</strain>
    </source>
</reference>
<name>A0A8J5MUE6_HOMAM</name>
<gene>
    <name evidence="4" type="primary">Rdh7-L</name>
    <name evidence="4" type="ORF">Hamer_G002933</name>
</gene>
<evidence type="ECO:0000313" key="4">
    <source>
        <dbReference type="EMBL" id="KAG7163702.1"/>
    </source>
</evidence>
<evidence type="ECO:0000256" key="1">
    <source>
        <dbReference type="ARBA" id="ARBA00023002"/>
    </source>
</evidence>
<comment type="caution">
    <text evidence="4">The sequence shown here is derived from an EMBL/GenBank/DDBJ whole genome shotgun (WGS) entry which is preliminary data.</text>
</comment>
<evidence type="ECO:0000256" key="2">
    <source>
        <dbReference type="SAM" id="SignalP"/>
    </source>
</evidence>
<protein>
    <submittedName>
        <fullName evidence="4">Retinol dehydrogenase 7-like</fullName>
    </submittedName>
</protein>
<dbReference type="SMART" id="SM00822">
    <property type="entry name" value="PKS_KR"/>
    <property type="match status" value="1"/>
</dbReference>
<dbReference type="EMBL" id="JAHLQT010026447">
    <property type="protein sequence ID" value="KAG7163702.1"/>
    <property type="molecule type" value="Genomic_DNA"/>
</dbReference>
<dbReference type="InterPro" id="IPR002347">
    <property type="entry name" value="SDR_fam"/>
</dbReference>
<feature type="domain" description="Ketoreductase" evidence="3">
    <location>
        <begin position="34"/>
        <end position="219"/>
    </location>
</feature>
<evidence type="ECO:0000313" key="5">
    <source>
        <dbReference type="Proteomes" id="UP000747542"/>
    </source>
</evidence>
<dbReference type="GO" id="GO:0016491">
    <property type="term" value="F:oxidoreductase activity"/>
    <property type="evidence" value="ECO:0007669"/>
    <property type="project" value="UniProtKB-KW"/>
</dbReference>
<feature type="chain" id="PRO_5035177396" evidence="2">
    <location>
        <begin position="19"/>
        <end position="758"/>
    </location>
</feature>
<dbReference type="PRINTS" id="PR00080">
    <property type="entry name" value="SDRFAMILY"/>
</dbReference>
<sequence>MWWMVGVGLVGLFLAAQAWRARTCHEVEISGHRRVVVITGCDSGIGYSVAMSARAWGWTVVATCLSPDGEGAAHLREAGVHIVIVDLTQTHTLAHLLHTIQRLKMNNQEVWCVVNNAGLLTYASCEWQTSEMVERQVAVNLTGVIQVTKALLPTLRRNKGRVVMVSSPAGQVGTPTMSVYSATKWGVEGFTQAIRRELASTGVSVVLVRPCRHLYWKAMSKIYEIADLQQPSTSAATETGWDICVLYQNMSSEELICPAQLNKCASFGISLPKIQIHGTTLRHLSLIPESKNDQHRLVKLSAGDLIAQEAKYHVQCLVSLYSKARQAKVQTIPQGVALAELVSYNENAHTDTEAVRVFKLADLTSMYTTRLEQLGTTHKEGRNVFLVFNEGVRPALRKAYDHDADNDAIHLARAASIVRREMFKMESSFTGTFDSQCQGSSVPNSLMALKSRTKHQLSSVKTDCSLFSSLYISCQTWDGDFDEFFAHENQACPPSLSSMGKLRLGTNSDLVYCLAELIPPPTRYSTTTAVPEPSVDKIDSPTTDTVILDGAAIVNMMKPGISCTFSEHSTQIFLPYINSQLQPTNRVDLVWDEYIPGSLKTYTRSNRGKGSRRPVKSSIALSRNWQEFLRNDDNKIGLFSFLSKQVCGECWSKFMLREMIEGAGEETLRDYGEAMKEAEQVFHEAYGNVNQVQGLRDDRLLECFRSAIMSKRPLATYSAAPLLVRVALNLLQLLPTAWVDFLCAIDFHYIVLSLAKNS</sequence>
<organism evidence="4 5">
    <name type="scientific">Homarus americanus</name>
    <name type="common">American lobster</name>
    <dbReference type="NCBI Taxonomy" id="6706"/>
    <lineage>
        <taxon>Eukaryota</taxon>
        <taxon>Metazoa</taxon>
        <taxon>Ecdysozoa</taxon>
        <taxon>Arthropoda</taxon>
        <taxon>Crustacea</taxon>
        <taxon>Multicrustacea</taxon>
        <taxon>Malacostraca</taxon>
        <taxon>Eumalacostraca</taxon>
        <taxon>Eucarida</taxon>
        <taxon>Decapoda</taxon>
        <taxon>Pleocyemata</taxon>
        <taxon>Astacidea</taxon>
        <taxon>Nephropoidea</taxon>
        <taxon>Nephropidae</taxon>
        <taxon>Homarus</taxon>
    </lineage>
</organism>
<dbReference type="GO" id="GO:0008202">
    <property type="term" value="P:steroid metabolic process"/>
    <property type="evidence" value="ECO:0007669"/>
    <property type="project" value="TreeGrafter"/>
</dbReference>
<dbReference type="PRINTS" id="PR00081">
    <property type="entry name" value="GDHRDH"/>
</dbReference>
<dbReference type="Gene3D" id="3.40.50.720">
    <property type="entry name" value="NAD(P)-binding Rossmann-like Domain"/>
    <property type="match status" value="1"/>
</dbReference>
<feature type="signal peptide" evidence="2">
    <location>
        <begin position="1"/>
        <end position="18"/>
    </location>
</feature>
<dbReference type="AlphaFoldDB" id="A0A8J5MUE6"/>
<dbReference type="Proteomes" id="UP000747542">
    <property type="component" value="Unassembled WGS sequence"/>
</dbReference>
<evidence type="ECO:0000259" key="3">
    <source>
        <dbReference type="SMART" id="SM00822"/>
    </source>
</evidence>
<dbReference type="PANTHER" id="PTHR43313">
    <property type="entry name" value="SHORT-CHAIN DEHYDROGENASE/REDUCTASE FAMILY 9C"/>
    <property type="match status" value="1"/>
</dbReference>
<dbReference type="PROSITE" id="PS00061">
    <property type="entry name" value="ADH_SHORT"/>
    <property type="match status" value="1"/>
</dbReference>
<keyword evidence="2" id="KW-0732">Signal</keyword>
<keyword evidence="5" id="KW-1185">Reference proteome</keyword>
<proteinExistence type="predicted"/>
<dbReference type="PANTHER" id="PTHR43313:SF1">
    <property type="entry name" value="3BETA-HYDROXYSTEROID DEHYDROGENASE DHS-16"/>
    <property type="match status" value="1"/>
</dbReference>
<dbReference type="InterPro" id="IPR020904">
    <property type="entry name" value="Sc_DH/Rdtase_CS"/>
</dbReference>
<keyword evidence="1" id="KW-0560">Oxidoreductase</keyword>
<dbReference type="Pfam" id="PF00106">
    <property type="entry name" value="adh_short"/>
    <property type="match status" value="1"/>
</dbReference>
<dbReference type="InterPro" id="IPR036291">
    <property type="entry name" value="NAD(P)-bd_dom_sf"/>
</dbReference>